<gene>
    <name evidence="2" type="ORF">COA08_11635</name>
</gene>
<sequence length="144" mass="15805">MACKKNIGCYAPLSIICPPYNPPNPPEPPGCELVMNEFAGNFFITNEIPLPPKENPNPFRTLPLWEDDGVLKISGTISIYNSTSSTGEVTVQIVGQVTNTFTVYPGNTMSYTGKSLQSVTIINIPNNPTQYIEGKYCCQFSFCL</sequence>
<dbReference type="InterPro" id="IPR025055">
    <property type="entry name" value="Ena_core"/>
</dbReference>
<reference evidence="2 3" key="1">
    <citation type="submission" date="2017-09" db="EMBL/GenBank/DDBJ databases">
        <title>Large-scale bioinformatics analysis of Bacillus genomes uncovers conserved roles of natural products in bacterial physiology.</title>
        <authorList>
            <consortium name="Agbiome Team Llc"/>
            <person name="Bleich R.M."/>
            <person name="Grubbs K.J."/>
            <person name="Santa Maria K.C."/>
            <person name="Allen S.E."/>
            <person name="Farag S."/>
            <person name="Shank E.A."/>
            <person name="Bowers A."/>
        </authorList>
    </citation>
    <scope>NUCLEOTIDE SEQUENCE [LARGE SCALE GENOMIC DNA]</scope>
    <source>
        <strain evidence="2 3">AFS046104</strain>
    </source>
</reference>
<proteinExistence type="predicted"/>
<protein>
    <submittedName>
        <fullName evidence="2">Group-specific protein</fullName>
    </submittedName>
</protein>
<feature type="domain" description="Endospore appendages core" evidence="1">
    <location>
        <begin position="63"/>
        <end position="142"/>
    </location>
</feature>
<dbReference type="AlphaFoldDB" id="A0A2B8T7S6"/>
<dbReference type="Proteomes" id="UP000221438">
    <property type="component" value="Unassembled WGS sequence"/>
</dbReference>
<accession>A0A2B8T7S6</accession>
<name>A0A2B8T7S6_BACCE</name>
<comment type="caution">
    <text evidence="2">The sequence shown here is derived from an EMBL/GenBank/DDBJ whole genome shotgun (WGS) entry which is preliminary data.</text>
</comment>
<organism evidence="2 3">
    <name type="scientific">Bacillus cereus</name>
    <dbReference type="NCBI Taxonomy" id="1396"/>
    <lineage>
        <taxon>Bacteria</taxon>
        <taxon>Bacillati</taxon>
        <taxon>Bacillota</taxon>
        <taxon>Bacilli</taxon>
        <taxon>Bacillales</taxon>
        <taxon>Bacillaceae</taxon>
        <taxon>Bacillus</taxon>
        <taxon>Bacillus cereus group</taxon>
    </lineage>
</organism>
<evidence type="ECO:0000259" key="1">
    <source>
        <dbReference type="Pfam" id="PF13157"/>
    </source>
</evidence>
<dbReference type="EMBL" id="NUJQ01000009">
    <property type="protein sequence ID" value="PGQ09406.1"/>
    <property type="molecule type" value="Genomic_DNA"/>
</dbReference>
<evidence type="ECO:0000313" key="2">
    <source>
        <dbReference type="EMBL" id="PGQ09406.1"/>
    </source>
</evidence>
<evidence type="ECO:0000313" key="3">
    <source>
        <dbReference type="Proteomes" id="UP000221438"/>
    </source>
</evidence>
<dbReference type="RefSeq" id="WP_097831273.1">
    <property type="nucleotide sequence ID" value="NZ_CP089518.1"/>
</dbReference>
<dbReference type="Pfam" id="PF13157">
    <property type="entry name" value="Enas"/>
    <property type="match status" value="1"/>
</dbReference>